<feature type="transmembrane region" description="Helical" evidence="1">
    <location>
        <begin position="316"/>
        <end position="333"/>
    </location>
</feature>
<accession>A0A1I0P0B4</accession>
<feature type="transmembrane region" description="Helical" evidence="1">
    <location>
        <begin position="160"/>
        <end position="179"/>
    </location>
</feature>
<keyword evidence="1" id="KW-0812">Transmembrane</keyword>
<feature type="transmembrane region" description="Helical" evidence="1">
    <location>
        <begin position="377"/>
        <end position="396"/>
    </location>
</feature>
<keyword evidence="1" id="KW-1133">Transmembrane helix</keyword>
<dbReference type="Proteomes" id="UP000199701">
    <property type="component" value="Unassembled WGS sequence"/>
</dbReference>
<feature type="transmembrane region" description="Helical" evidence="1">
    <location>
        <begin position="408"/>
        <end position="427"/>
    </location>
</feature>
<dbReference type="EMBL" id="FOJI01000004">
    <property type="protein sequence ID" value="SEW07618.1"/>
    <property type="molecule type" value="Genomic_DNA"/>
</dbReference>
<organism evidence="2 3">
    <name type="scientific">[Clostridium] fimetarium</name>
    <dbReference type="NCBI Taxonomy" id="99656"/>
    <lineage>
        <taxon>Bacteria</taxon>
        <taxon>Bacillati</taxon>
        <taxon>Bacillota</taxon>
        <taxon>Clostridia</taxon>
        <taxon>Lachnospirales</taxon>
        <taxon>Lachnospiraceae</taxon>
    </lineage>
</organism>
<proteinExistence type="predicted"/>
<sequence length="601" mass="69067">MINKLVKNGKSLIESVDGRKLFWILNIGIFIFYLFYFYVICQSSYSADDLFNANAKAVDYIQGDSVLKLTIRQMKIWMDVGRFFPFSNYVYLLFAYVVPTRFSYKFLIFLTVYLNNLLFAKCMGKITKSKEISLITMMLFPMCIQLTCDFDSALYCFHMLMQLVLMWSMISLLLIFKYLDKIEKGAKRIGNYWYLIASAFCLCLAVGTYEVGYIMAAFLGLGVWAYTGKIGKTLKVLIPDIIAYVLMLYGNYWFRTNAATIGYDGIAINFDIKKIALTFVKQCYSTLPFANQVAARMHNAAYLTKTLLSEFRGRDIIMVVLYVAIMITIYILINKKIKDIKNLKFVFFIGCALFVFPGILISFVGRYQDMSWGEGHLSNYIQSFGLLLILLTIIIRIFRKCKPNVRKVITIILVCLSVGVLLGQQMVARASVEYRYQIYGYPRDNVTAACKMGLFDEVEQKNLVFTASNYIFDQIDTSSLYTMAAKRHIQAVSHNQIVSILDEKFGLKSIYQLQDETETFYAVTSYAVADYGYVIAGKCTKVVLDKAKENVDSMIVESPLIYINNRDSIDTSKWELIKQNGNESIYRMNNTEIDLFNYNIQ</sequence>
<feature type="transmembrane region" description="Helical" evidence="1">
    <location>
        <begin position="191"/>
        <end position="207"/>
    </location>
</feature>
<evidence type="ECO:0000256" key="1">
    <source>
        <dbReference type="SAM" id="Phobius"/>
    </source>
</evidence>
<feature type="transmembrane region" description="Helical" evidence="1">
    <location>
        <begin position="102"/>
        <end position="120"/>
    </location>
</feature>
<evidence type="ECO:0008006" key="4">
    <source>
        <dbReference type="Google" id="ProtNLM"/>
    </source>
</evidence>
<feature type="transmembrane region" description="Helical" evidence="1">
    <location>
        <begin position="213"/>
        <end position="229"/>
    </location>
</feature>
<evidence type="ECO:0000313" key="2">
    <source>
        <dbReference type="EMBL" id="SEW07618.1"/>
    </source>
</evidence>
<name>A0A1I0P0B4_9FIRM</name>
<reference evidence="2 3" key="1">
    <citation type="submission" date="2016-10" db="EMBL/GenBank/DDBJ databases">
        <authorList>
            <person name="de Groot N.N."/>
        </authorList>
    </citation>
    <scope>NUCLEOTIDE SEQUENCE [LARGE SCALE GENOMIC DNA]</scope>
    <source>
        <strain evidence="2 3">DSM 9179</strain>
    </source>
</reference>
<feature type="transmembrane region" description="Helical" evidence="1">
    <location>
        <begin position="21"/>
        <end position="40"/>
    </location>
</feature>
<feature type="transmembrane region" description="Helical" evidence="1">
    <location>
        <begin position="236"/>
        <end position="254"/>
    </location>
</feature>
<protein>
    <recommendedName>
        <fullName evidence="4">Glucosyl transferase GtrII</fullName>
    </recommendedName>
</protein>
<feature type="transmembrane region" description="Helical" evidence="1">
    <location>
        <begin position="345"/>
        <end position="365"/>
    </location>
</feature>
<dbReference type="AlphaFoldDB" id="A0A1I0P0B4"/>
<dbReference type="RefSeq" id="WP_092451793.1">
    <property type="nucleotide sequence ID" value="NZ_FOJI01000004.1"/>
</dbReference>
<feature type="transmembrane region" description="Helical" evidence="1">
    <location>
        <begin position="132"/>
        <end position="154"/>
    </location>
</feature>
<evidence type="ECO:0000313" key="3">
    <source>
        <dbReference type="Proteomes" id="UP000199701"/>
    </source>
</evidence>
<keyword evidence="1" id="KW-0472">Membrane</keyword>
<gene>
    <name evidence="2" type="ORF">SAMN05421659_10456</name>
</gene>
<keyword evidence="3" id="KW-1185">Reference proteome</keyword>
<dbReference type="STRING" id="99656.SAMN05421659_10456"/>